<name>A0ABN3WCR2_9ACTN</name>
<sequence>MVHGRAHLRRPPGTRDSDRRLTVTSEGGPPTAARPPAYAEPPDSSRMSSARDATAQGRGGGAPTGPPAPARRSLPHARRLTPDARRPTLTRDTSRPTLTPNDSRLTPHARRPTLTPDASR</sequence>
<reference evidence="2 3" key="1">
    <citation type="journal article" date="2019" name="Int. J. Syst. Evol. Microbiol.">
        <title>The Global Catalogue of Microorganisms (GCM) 10K type strain sequencing project: providing services to taxonomists for standard genome sequencing and annotation.</title>
        <authorList>
            <consortium name="The Broad Institute Genomics Platform"/>
            <consortium name="The Broad Institute Genome Sequencing Center for Infectious Disease"/>
            <person name="Wu L."/>
            <person name="Ma J."/>
        </authorList>
    </citation>
    <scope>NUCLEOTIDE SEQUENCE [LARGE SCALE GENOMIC DNA]</scope>
    <source>
        <strain evidence="2 3">JCM 9650</strain>
    </source>
</reference>
<evidence type="ECO:0000313" key="3">
    <source>
        <dbReference type="Proteomes" id="UP001501423"/>
    </source>
</evidence>
<evidence type="ECO:0000256" key="1">
    <source>
        <dbReference type="SAM" id="MobiDB-lite"/>
    </source>
</evidence>
<gene>
    <name evidence="2" type="ORF">GCM10010478_04300</name>
</gene>
<feature type="region of interest" description="Disordered" evidence="1">
    <location>
        <begin position="1"/>
        <end position="120"/>
    </location>
</feature>
<dbReference type="EMBL" id="BAAAVA010000003">
    <property type="protein sequence ID" value="GAA2908858.1"/>
    <property type="molecule type" value="Genomic_DNA"/>
</dbReference>
<protein>
    <submittedName>
        <fullName evidence="2">Uncharacterized protein</fullName>
    </submittedName>
</protein>
<proteinExistence type="predicted"/>
<feature type="compositionally biased region" description="Polar residues" evidence="1">
    <location>
        <begin position="95"/>
        <end position="104"/>
    </location>
</feature>
<keyword evidence="3" id="KW-1185">Reference proteome</keyword>
<dbReference type="Proteomes" id="UP001501423">
    <property type="component" value="Unassembled WGS sequence"/>
</dbReference>
<evidence type="ECO:0000313" key="2">
    <source>
        <dbReference type="EMBL" id="GAA2908858.1"/>
    </source>
</evidence>
<comment type="caution">
    <text evidence="2">The sequence shown here is derived from an EMBL/GenBank/DDBJ whole genome shotgun (WGS) entry which is preliminary data.</text>
</comment>
<feature type="compositionally biased region" description="Basic residues" evidence="1">
    <location>
        <begin position="1"/>
        <end position="12"/>
    </location>
</feature>
<accession>A0ABN3WCR2</accession>
<organism evidence="2 3">
    <name type="scientific">Streptomyces erythrogriseus</name>
    <dbReference type="NCBI Taxonomy" id="284027"/>
    <lineage>
        <taxon>Bacteria</taxon>
        <taxon>Bacillati</taxon>
        <taxon>Actinomycetota</taxon>
        <taxon>Actinomycetes</taxon>
        <taxon>Kitasatosporales</taxon>
        <taxon>Streptomycetaceae</taxon>
        <taxon>Streptomyces</taxon>
        <taxon>Streptomyces griseoincarnatus group</taxon>
    </lineage>
</organism>